<evidence type="ECO:0000313" key="1">
    <source>
        <dbReference type="EMBL" id="CAG8517749.1"/>
    </source>
</evidence>
<reference evidence="1" key="1">
    <citation type="submission" date="2021-06" db="EMBL/GenBank/DDBJ databases">
        <authorList>
            <person name="Kallberg Y."/>
            <person name="Tangrot J."/>
            <person name="Rosling A."/>
        </authorList>
    </citation>
    <scope>NUCLEOTIDE SEQUENCE</scope>
    <source>
        <strain evidence="1">IN212</strain>
    </source>
</reference>
<protein>
    <submittedName>
        <fullName evidence="1">8307_t:CDS:1</fullName>
    </submittedName>
</protein>
<dbReference type="EMBL" id="CAJVPZ010002693">
    <property type="protein sequence ID" value="CAG8517749.1"/>
    <property type="molecule type" value="Genomic_DNA"/>
</dbReference>
<comment type="caution">
    <text evidence="1">The sequence shown here is derived from an EMBL/GenBank/DDBJ whole genome shotgun (WGS) entry which is preliminary data.</text>
</comment>
<dbReference type="OrthoDB" id="2434387at2759"/>
<sequence>MYVKEVTEEIPTTSILRLFPFNDESKAHQDVKVPRESVYDAEMYRILHNWLVKVHNFEVTGQCHLEQVCDGEYDHLYCDLAITKIINYFLSKLDDVIQTCRDFGTFGNGILNKLK</sequence>
<keyword evidence="2" id="KW-1185">Reference proteome</keyword>
<dbReference type="AlphaFoldDB" id="A0A9N9A2Y7"/>
<evidence type="ECO:0000313" key="2">
    <source>
        <dbReference type="Proteomes" id="UP000789396"/>
    </source>
</evidence>
<proteinExistence type="predicted"/>
<gene>
    <name evidence="1" type="ORF">RFULGI_LOCUS3203</name>
</gene>
<organism evidence="1 2">
    <name type="scientific">Racocetra fulgida</name>
    <dbReference type="NCBI Taxonomy" id="60492"/>
    <lineage>
        <taxon>Eukaryota</taxon>
        <taxon>Fungi</taxon>
        <taxon>Fungi incertae sedis</taxon>
        <taxon>Mucoromycota</taxon>
        <taxon>Glomeromycotina</taxon>
        <taxon>Glomeromycetes</taxon>
        <taxon>Diversisporales</taxon>
        <taxon>Gigasporaceae</taxon>
        <taxon>Racocetra</taxon>
    </lineage>
</organism>
<name>A0A9N9A2Y7_9GLOM</name>
<accession>A0A9N9A2Y7</accession>
<dbReference type="Proteomes" id="UP000789396">
    <property type="component" value="Unassembled WGS sequence"/>
</dbReference>